<reference evidence="2 3" key="2">
    <citation type="submission" date="2020-05" db="EMBL/GenBank/DDBJ databases">
        <authorList>
            <person name="Campoy J."/>
            <person name="Schneeberger K."/>
            <person name="Spophaly S."/>
        </authorList>
    </citation>
    <scope>NUCLEOTIDE SEQUENCE [LARGE SCALE GENOMIC DNA]</scope>
    <source>
        <strain evidence="2">PruArmRojPasFocal</strain>
    </source>
</reference>
<protein>
    <submittedName>
        <fullName evidence="2">Uncharacterized protein</fullName>
    </submittedName>
</protein>
<dbReference type="EMBL" id="CAEKKB010000006">
    <property type="protein sequence ID" value="CAB4312790.1"/>
    <property type="molecule type" value="Genomic_DNA"/>
</dbReference>
<gene>
    <name evidence="1" type="ORF">CURHAP_LOCUS35813</name>
    <name evidence="2" type="ORF">ORAREDHAP_LOCUS35430</name>
</gene>
<evidence type="ECO:0000313" key="1">
    <source>
        <dbReference type="EMBL" id="CAB4282381.1"/>
    </source>
</evidence>
<name>A0A6J5XFZ6_PRUAR</name>
<dbReference type="EMBL" id="CAEKDK010000006">
    <property type="protein sequence ID" value="CAB4282381.1"/>
    <property type="molecule type" value="Genomic_DNA"/>
</dbReference>
<sequence>MMSRAFILPEGIGQVRFRYTCDEAIEFFDKRRELITNGANHARQVLLEVKTELDPLGDRSKTVLFDGCRLANQFQALEAEEGWTNEDKWKVISQCGWKQHAQQLRHG</sequence>
<reference evidence="4" key="1">
    <citation type="journal article" date="2020" name="Genome Biol.">
        <title>Gamete binning: chromosome-level and haplotype-resolved genome assembly enabled by high-throughput single-cell sequencing of gamete genomes.</title>
        <authorList>
            <person name="Campoy J.A."/>
            <person name="Sun H."/>
            <person name="Goel M."/>
            <person name="Jiao W.-B."/>
            <person name="Folz-Donahue K."/>
            <person name="Wang N."/>
            <person name="Rubio M."/>
            <person name="Liu C."/>
            <person name="Kukat C."/>
            <person name="Ruiz D."/>
            <person name="Huettel B."/>
            <person name="Schneeberger K."/>
        </authorList>
    </citation>
    <scope>NUCLEOTIDE SEQUENCE [LARGE SCALE GENOMIC DNA]</scope>
    <source>
        <strain evidence="4">cv. Rojo Pasion</strain>
    </source>
</reference>
<keyword evidence="4" id="KW-1185">Reference proteome</keyword>
<accession>A0A6J5XFZ6</accession>
<dbReference type="AlphaFoldDB" id="A0A6J5XFZ6"/>
<dbReference type="OrthoDB" id="1689146at2759"/>
<evidence type="ECO:0000313" key="2">
    <source>
        <dbReference type="EMBL" id="CAB4312790.1"/>
    </source>
</evidence>
<dbReference type="Proteomes" id="UP000507245">
    <property type="component" value="Unassembled WGS sequence"/>
</dbReference>
<proteinExistence type="predicted"/>
<dbReference type="Proteomes" id="UP000507222">
    <property type="component" value="Unassembled WGS sequence"/>
</dbReference>
<evidence type="ECO:0000313" key="4">
    <source>
        <dbReference type="Proteomes" id="UP000507245"/>
    </source>
</evidence>
<organism evidence="2 4">
    <name type="scientific">Prunus armeniaca</name>
    <name type="common">Apricot</name>
    <name type="synonym">Armeniaca vulgaris</name>
    <dbReference type="NCBI Taxonomy" id="36596"/>
    <lineage>
        <taxon>Eukaryota</taxon>
        <taxon>Viridiplantae</taxon>
        <taxon>Streptophyta</taxon>
        <taxon>Embryophyta</taxon>
        <taxon>Tracheophyta</taxon>
        <taxon>Spermatophyta</taxon>
        <taxon>Magnoliopsida</taxon>
        <taxon>eudicotyledons</taxon>
        <taxon>Gunneridae</taxon>
        <taxon>Pentapetalae</taxon>
        <taxon>rosids</taxon>
        <taxon>fabids</taxon>
        <taxon>Rosales</taxon>
        <taxon>Rosaceae</taxon>
        <taxon>Amygdaloideae</taxon>
        <taxon>Amygdaleae</taxon>
        <taxon>Prunus</taxon>
    </lineage>
</organism>
<evidence type="ECO:0000313" key="3">
    <source>
        <dbReference type="Proteomes" id="UP000507222"/>
    </source>
</evidence>